<name>A0A0D7ADZ7_9AGAR</name>
<feature type="compositionally biased region" description="Polar residues" evidence="3">
    <location>
        <begin position="770"/>
        <end position="780"/>
    </location>
</feature>
<feature type="region of interest" description="Disordered" evidence="3">
    <location>
        <begin position="25"/>
        <end position="54"/>
    </location>
</feature>
<evidence type="ECO:0000256" key="3">
    <source>
        <dbReference type="SAM" id="MobiDB-lite"/>
    </source>
</evidence>
<evidence type="ECO:0000256" key="1">
    <source>
        <dbReference type="ARBA" id="ARBA00023117"/>
    </source>
</evidence>
<feature type="region of interest" description="Disordered" evidence="3">
    <location>
        <begin position="633"/>
        <end position="655"/>
    </location>
</feature>
<dbReference type="CDD" id="cd04369">
    <property type="entry name" value="Bromodomain"/>
    <property type="match status" value="1"/>
</dbReference>
<dbReference type="InterPro" id="IPR001487">
    <property type="entry name" value="Bromodomain"/>
</dbReference>
<reference evidence="5 6" key="1">
    <citation type="journal article" date="2015" name="Fungal Genet. Biol.">
        <title>Evolution of novel wood decay mechanisms in Agaricales revealed by the genome sequences of Fistulina hepatica and Cylindrobasidium torrendii.</title>
        <authorList>
            <person name="Floudas D."/>
            <person name="Held B.W."/>
            <person name="Riley R."/>
            <person name="Nagy L.G."/>
            <person name="Koehler G."/>
            <person name="Ransdell A.S."/>
            <person name="Younus H."/>
            <person name="Chow J."/>
            <person name="Chiniquy J."/>
            <person name="Lipzen A."/>
            <person name="Tritt A."/>
            <person name="Sun H."/>
            <person name="Haridas S."/>
            <person name="LaButti K."/>
            <person name="Ohm R.A."/>
            <person name="Kues U."/>
            <person name="Blanchette R.A."/>
            <person name="Grigoriev I.V."/>
            <person name="Minto R.E."/>
            <person name="Hibbett D.S."/>
        </authorList>
    </citation>
    <scope>NUCLEOTIDE SEQUENCE [LARGE SCALE GENOMIC DNA]</scope>
    <source>
        <strain evidence="5 6">ATCC 64428</strain>
    </source>
</reference>
<evidence type="ECO:0000313" key="5">
    <source>
        <dbReference type="EMBL" id="KIY49641.1"/>
    </source>
</evidence>
<feature type="region of interest" description="Disordered" evidence="3">
    <location>
        <begin position="754"/>
        <end position="780"/>
    </location>
</feature>
<feature type="domain" description="Bromo" evidence="4">
    <location>
        <begin position="69"/>
        <end position="139"/>
    </location>
</feature>
<dbReference type="Gene3D" id="1.20.920.10">
    <property type="entry name" value="Bromodomain-like"/>
    <property type="match status" value="1"/>
</dbReference>
<dbReference type="InterPro" id="IPR036427">
    <property type="entry name" value="Bromodomain-like_sf"/>
</dbReference>
<feature type="compositionally biased region" description="Polar residues" evidence="3">
    <location>
        <begin position="192"/>
        <end position="203"/>
    </location>
</feature>
<organism evidence="5 6">
    <name type="scientific">Fistulina hepatica ATCC 64428</name>
    <dbReference type="NCBI Taxonomy" id="1128425"/>
    <lineage>
        <taxon>Eukaryota</taxon>
        <taxon>Fungi</taxon>
        <taxon>Dikarya</taxon>
        <taxon>Basidiomycota</taxon>
        <taxon>Agaricomycotina</taxon>
        <taxon>Agaricomycetes</taxon>
        <taxon>Agaricomycetidae</taxon>
        <taxon>Agaricales</taxon>
        <taxon>Fistulinaceae</taxon>
        <taxon>Fistulina</taxon>
    </lineage>
</organism>
<dbReference type="GO" id="GO:0006357">
    <property type="term" value="P:regulation of transcription by RNA polymerase II"/>
    <property type="evidence" value="ECO:0007669"/>
    <property type="project" value="TreeGrafter"/>
</dbReference>
<evidence type="ECO:0000313" key="6">
    <source>
        <dbReference type="Proteomes" id="UP000054144"/>
    </source>
</evidence>
<dbReference type="GO" id="GO:0006325">
    <property type="term" value="P:chromatin organization"/>
    <property type="evidence" value="ECO:0007669"/>
    <property type="project" value="UniProtKB-ARBA"/>
</dbReference>
<dbReference type="PRINTS" id="PR00503">
    <property type="entry name" value="BROMODOMAIN"/>
</dbReference>
<dbReference type="Proteomes" id="UP000054144">
    <property type="component" value="Unassembled WGS sequence"/>
</dbReference>
<feature type="compositionally biased region" description="Basic residues" evidence="3">
    <location>
        <begin position="204"/>
        <end position="213"/>
    </location>
</feature>
<dbReference type="PANTHER" id="PTHR22881:SF27">
    <property type="entry name" value="BROMODOMAIN CONTAINING 7_9"/>
    <property type="match status" value="1"/>
</dbReference>
<protein>
    <recommendedName>
        <fullName evidence="4">Bromo domain-containing protein</fullName>
    </recommendedName>
</protein>
<evidence type="ECO:0000259" key="4">
    <source>
        <dbReference type="PROSITE" id="PS50014"/>
    </source>
</evidence>
<feature type="region of interest" description="Disordered" evidence="3">
    <location>
        <begin position="178"/>
        <end position="226"/>
    </location>
</feature>
<dbReference type="AlphaFoldDB" id="A0A0D7ADZ7"/>
<feature type="region of interest" description="Disordered" evidence="3">
    <location>
        <begin position="313"/>
        <end position="363"/>
    </location>
</feature>
<dbReference type="Pfam" id="PF00439">
    <property type="entry name" value="Bromodomain"/>
    <property type="match status" value="1"/>
</dbReference>
<feature type="compositionally biased region" description="Polar residues" evidence="3">
    <location>
        <begin position="324"/>
        <end position="342"/>
    </location>
</feature>
<dbReference type="InterPro" id="IPR051831">
    <property type="entry name" value="Bromodomain_contain_prot"/>
</dbReference>
<feature type="compositionally biased region" description="Basic residues" evidence="3">
    <location>
        <begin position="44"/>
        <end position="54"/>
    </location>
</feature>
<accession>A0A0D7ADZ7</accession>
<dbReference type="EMBL" id="KN881721">
    <property type="protein sequence ID" value="KIY49641.1"/>
    <property type="molecule type" value="Genomic_DNA"/>
</dbReference>
<dbReference type="PROSITE" id="PS50014">
    <property type="entry name" value="BROMODOMAIN_2"/>
    <property type="match status" value="1"/>
</dbReference>
<feature type="compositionally biased region" description="Basic residues" evidence="3">
    <location>
        <begin position="347"/>
        <end position="363"/>
    </location>
</feature>
<dbReference type="SUPFAM" id="SSF47370">
    <property type="entry name" value="Bromodomain"/>
    <property type="match status" value="1"/>
</dbReference>
<gene>
    <name evidence="5" type="ORF">FISHEDRAFT_72282</name>
</gene>
<evidence type="ECO:0000256" key="2">
    <source>
        <dbReference type="PROSITE-ProRule" id="PRU00035"/>
    </source>
</evidence>
<sequence>MENNEHDPAPQPTIPKLVLKLPALKDGKIAPRNMSKGPPEPPPKPHRPPRPPKLKPLKEVLAKLIQSIKKKDAYAFFLAPVDASHVPGYVEMIKQPMDLGTMTTKVERGKYRSLGEFEADFRLVISNAKAFNPPGTIYYAEAERIEAWGLDHMVKAAPTVIQYETEWNIDVENDYESTPMDVVEEQPPSPQGDRSPSVTSQHGPQRRGPRGPYKKSQEKGMTTSLDEYGRMPGAKDGLDAFPPQSDWANMMLALKLKDKRYKTKKERMRIEKEGPPYRADGSLDYTAIEDPFSVLSALVPDFPVSRPQVSHLYPLADHGHPSSIDPSSRANSTQPFTSSFPQSLHLPRTHKTQNHKPTIKKHWNVVRSTARHRAIADDSGSEDGDAGSSNYARPLHTADFGSFSALSADLVDEMRRQNVAEPSEEHVLFSKLRGTLDVPVPLQSIPEPKEYFTQERSLVAERYIRDVVYGGVDGYAFVRSLAEFCRRDPALDEADAADASSEDVPRHPSFGLGKPVSQWVEEQVVDELTQGRHHLVRHVGSLLSGQSLSTFSTTVPPSTITAAHSAVASWLLKTVHDPIVASDPVLVQTALSLLVYPFVTQALRALRLVNGRKLDMAPLMKAADELYKSEEEWEGRKFAPQPPQSGESSTTYVPERPDQLGNVLEFVADGLVRLNQKVRREWSTNKLRTRITNDGDVKAEEAQVKADVDTDEEDAEVRNLRYNLLALSKRAPIDAIAKLPQELVPETLRQFIPTLSPTKPTSTLPPQTPGPIQSQTVPSGQQQYASTTAAQQYSSPSATQHYASASYPAHASATFPCKYIVADIVSLA</sequence>
<dbReference type="GO" id="GO:0005634">
    <property type="term" value="C:nucleus"/>
    <property type="evidence" value="ECO:0007669"/>
    <property type="project" value="TreeGrafter"/>
</dbReference>
<dbReference type="SMART" id="SM00297">
    <property type="entry name" value="BROMO"/>
    <property type="match status" value="1"/>
</dbReference>
<dbReference type="OrthoDB" id="21449at2759"/>
<feature type="compositionally biased region" description="Low complexity" evidence="3">
    <location>
        <begin position="754"/>
        <end position="765"/>
    </location>
</feature>
<dbReference type="PANTHER" id="PTHR22881">
    <property type="entry name" value="BROMODOMAIN CONTAINING PROTEIN"/>
    <property type="match status" value="1"/>
</dbReference>
<keyword evidence="1 2" id="KW-0103">Bromodomain</keyword>
<proteinExistence type="predicted"/>
<keyword evidence="6" id="KW-1185">Reference proteome</keyword>